<feature type="region of interest" description="Disordered" evidence="1">
    <location>
        <begin position="1"/>
        <end position="23"/>
    </location>
</feature>
<dbReference type="EMBL" id="VIIS01000241">
    <property type="protein sequence ID" value="KAF0311394.1"/>
    <property type="molecule type" value="Genomic_DNA"/>
</dbReference>
<dbReference type="Proteomes" id="UP000440578">
    <property type="component" value="Unassembled WGS sequence"/>
</dbReference>
<comment type="caution">
    <text evidence="2">The sequence shown here is derived from an EMBL/GenBank/DDBJ whole genome shotgun (WGS) entry which is preliminary data.</text>
</comment>
<keyword evidence="3" id="KW-1185">Reference proteome</keyword>
<dbReference type="AlphaFoldDB" id="A0A6A4X5T7"/>
<evidence type="ECO:0000313" key="3">
    <source>
        <dbReference type="Proteomes" id="UP000440578"/>
    </source>
</evidence>
<accession>A0A6A4X5T7</accession>
<sequence length="66" mass="7524">MAQYKGAAREGGRALQLAKKREREQEELEFKKKKIENEMKIAAIDSKFAAHYDAVEQQLKMANPAS</sequence>
<dbReference type="OrthoDB" id="1562195at2759"/>
<proteinExistence type="predicted"/>
<evidence type="ECO:0000313" key="2">
    <source>
        <dbReference type="EMBL" id="KAF0311394.1"/>
    </source>
</evidence>
<protein>
    <submittedName>
        <fullName evidence="2">Protein FAM50</fullName>
    </submittedName>
</protein>
<name>A0A6A4X5T7_AMPAM</name>
<reference evidence="2 3" key="1">
    <citation type="submission" date="2019-07" db="EMBL/GenBank/DDBJ databases">
        <title>Draft genome assembly of a fouling barnacle, Amphibalanus amphitrite (Darwin, 1854): The first reference genome for Thecostraca.</title>
        <authorList>
            <person name="Kim W."/>
        </authorList>
    </citation>
    <scope>NUCLEOTIDE SEQUENCE [LARGE SCALE GENOMIC DNA]</scope>
    <source>
        <strain evidence="2">SNU_AA5</strain>
        <tissue evidence="2">Soma without cirri and trophi</tissue>
    </source>
</reference>
<gene>
    <name evidence="2" type="ORF">FJT64_017791</name>
</gene>
<organism evidence="2 3">
    <name type="scientific">Amphibalanus amphitrite</name>
    <name type="common">Striped barnacle</name>
    <name type="synonym">Balanus amphitrite</name>
    <dbReference type="NCBI Taxonomy" id="1232801"/>
    <lineage>
        <taxon>Eukaryota</taxon>
        <taxon>Metazoa</taxon>
        <taxon>Ecdysozoa</taxon>
        <taxon>Arthropoda</taxon>
        <taxon>Crustacea</taxon>
        <taxon>Multicrustacea</taxon>
        <taxon>Cirripedia</taxon>
        <taxon>Thoracica</taxon>
        <taxon>Thoracicalcarea</taxon>
        <taxon>Balanomorpha</taxon>
        <taxon>Balanoidea</taxon>
        <taxon>Balanidae</taxon>
        <taxon>Amphibalaninae</taxon>
        <taxon>Amphibalanus</taxon>
    </lineage>
</organism>
<evidence type="ECO:0000256" key="1">
    <source>
        <dbReference type="SAM" id="MobiDB-lite"/>
    </source>
</evidence>